<proteinExistence type="predicted"/>
<evidence type="ECO:0000313" key="1">
    <source>
        <dbReference type="EMBL" id="QMW02290.1"/>
    </source>
</evidence>
<reference evidence="1 2" key="1">
    <citation type="submission" date="2020-07" db="EMBL/GenBank/DDBJ databases">
        <title>Spirosoma foliorum sp. nov., isolated from the leaves on the Nejang mountain Korea, Republic of.</title>
        <authorList>
            <person name="Ho H."/>
            <person name="Lee Y.-J."/>
            <person name="Nurcahyanto D.-A."/>
            <person name="Kim S.-G."/>
        </authorList>
    </citation>
    <scope>NUCLEOTIDE SEQUENCE [LARGE SCALE GENOMIC DNA]</scope>
    <source>
        <strain evidence="1 2">PL0136</strain>
    </source>
</reference>
<dbReference type="KEGG" id="sfol:H3H32_30935"/>
<gene>
    <name evidence="1" type="ORF">H3H32_30935</name>
</gene>
<dbReference type="AlphaFoldDB" id="A0A7G5GTU8"/>
<sequence>MAKLSRTFRISDDANKQLLALSSSFKESGGEIVERAIKLLYDNREVELKKDNDARIGSLKSA</sequence>
<dbReference type="Proteomes" id="UP000515369">
    <property type="component" value="Chromosome"/>
</dbReference>
<dbReference type="EMBL" id="CP059732">
    <property type="protein sequence ID" value="QMW02290.1"/>
    <property type="molecule type" value="Genomic_DNA"/>
</dbReference>
<name>A0A7G5GTU8_9BACT</name>
<dbReference type="RefSeq" id="WP_182459599.1">
    <property type="nucleotide sequence ID" value="NZ_CP059732.1"/>
</dbReference>
<keyword evidence="2" id="KW-1185">Reference proteome</keyword>
<evidence type="ECO:0000313" key="2">
    <source>
        <dbReference type="Proteomes" id="UP000515369"/>
    </source>
</evidence>
<organism evidence="1 2">
    <name type="scientific">Spirosoma foliorum</name>
    <dbReference type="NCBI Taxonomy" id="2710596"/>
    <lineage>
        <taxon>Bacteria</taxon>
        <taxon>Pseudomonadati</taxon>
        <taxon>Bacteroidota</taxon>
        <taxon>Cytophagia</taxon>
        <taxon>Cytophagales</taxon>
        <taxon>Cytophagaceae</taxon>
        <taxon>Spirosoma</taxon>
    </lineage>
</organism>
<protein>
    <submittedName>
        <fullName evidence="1">Uncharacterized protein</fullName>
    </submittedName>
</protein>
<accession>A0A7G5GTU8</accession>